<dbReference type="Pfam" id="PF00232">
    <property type="entry name" value="Glyco_hydro_1"/>
    <property type="match status" value="1"/>
</dbReference>
<evidence type="ECO:0000256" key="4">
    <source>
        <dbReference type="PROSITE-ProRule" id="PRU10055"/>
    </source>
</evidence>
<evidence type="ECO:0000256" key="5">
    <source>
        <dbReference type="RuleBase" id="RU003690"/>
    </source>
</evidence>
<dbReference type="PROSITE" id="PS00653">
    <property type="entry name" value="GLYCOSYL_HYDROL_F1_2"/>
    <property type="match status" value="1"/>
</dbReference>
<dbReference type="FunFam" id="3.20.20.80:FF:000004">
    <property type="entry name" value="Beta-glucosidase 6-phospho-beta-glucosidase"/>
    <property type="match status" value="1"/>
</dbReference>
<dbReference type="GO" id="GO:0008706">
    <property type="term" value="F:6-phospho-beta-glucosidase activity"/>
    <property type="evidence" value="ECO:0007669"/>
    <property type="project" value="UniProtKB-EC"/>
</dbReference>
<dbReference type="InterPro" id="IPR018120">
    <property type="entry name" value="Glyco_hydro_1_AS"/>
</dbReference>
<dbReference type="GO" id="GO:0016052">
    <property type="term" value="P:carbohydrate catabolic process"/>
    <property type="evidence" value="ECO:0007669"/>
    <property type="project" value="TreeGrafter"/>
</dbReference>
<evidence type="ECO:0000313" key="8">
    <source>
        <dbReference type="Proteomes" id="UP000562464"/>
    </source>
</evidence>
<comment type="similarity">
    <text evidence="1 5">Belongs to the glycosyl hydrolase 1 family.</text>
</comment>
<dbReference type="AlphaFoldDB" id="A0A841C5I7"/>
<evidence type="ECO:0000256" key="6">
    <source>
        <dbReference type="RuleBase" id="RU004468"/>
    </source>
</evidence>
<evidence type="ECO:0000313" key="7">
    <source>
        <dbReference type="EMBL" id="MBB5887705.1"/>
    </source>
</evidence>
<dbReference type="SUPFAM" id="SSF51445">
    <property type="entry name" value="(Trans)glycosidases"/>
    <property type="match status" value="1"/>
</dbReference>
<dbReference type="GO" id="GO:0005829">
    <property type="term" value="C:cytosol"/>
    <property type="evidence" value="ECO:0007669"/>
    <property type="project" value="TreeGrafter"/>
</dbReference>
<feature type="active site" description="Nucleophile" evidence="4">
    <location>
        <position position="398"/>
    </location>
</feature>
<dbReference type="EMBL" id="JACHHV010000006">
    <property type="protein sequence ID" value="MBB5887705.1"/>
    <property type="molecule type" value="Genomic_DNA"/>
</dbReference>
<dbReference type="Gene3D" id="3.20.20.80">
    <property type="entry name" value="Glycosidases"/>
    <property type="match status" value="1"/>
</dbReference>
<keyword evidence="8" id="KW-1185">Reference proteome</keyword>
<dbReference type="RefSeq" id="WP_183539124.1">
    <property type="nucleotide sequence ID" value="NZ_DASWOY010000021.1"/>
</dbReference>
<sequence>MALRKDFLWGGAVAAHQLEGGWDEGGKGPSVADVMTAGANGVERQITDGVISGENYPNHDAIDFYHRYKEDVALFAELGLKAFRTSIAWTRIFPNGDEVEPNEEGLQFYDDLFDECLKNGIEPVITLSHFEMPYHLVTEYGGFRNRKLIEFFTHFAEVVMTRYKDKVKYWMTFNEINNQANYLRDFAPFTNSGLKFPEGATAIEREQIMYQAAHYELVASAKVVEIGHKINPDFQIGCMIAMCPIYPATCKPEDMMASTVAMQRRYWFADVHVRGHYPAYLKAYFNRKGFDLDITVEDEQALAKGCVDYIGFSYYMSFAIQDQADNDGSKVASIMTHSDFKKVDHVGAPEFDYNEDTDLIKNEYVQASEWGWQIDPLGLRWSMNWFYERYEKPLFIVENGFGAVDKIEADGSIHDPYRVDYLKAHIAAMIDAVNYDGVDLIGYTPWGFIDLVSAGTGEMKKRYGFIYVDKDNEGNGTLNRSRKDSFFWYQGVIKSNGEEI</sequence>
<dbReference type="PROSITE" id="PS00572">
    <property type="entry name" value="GLYCOSYL_HYDROL_F1_1"/>
    <property type="match status" value="1"/>
</dbReference>
<evidence type="ECO:0000256" key="1">
    <source>
        <dbReference type="ARBA" id="ARBA00010838"/>
    </source>
</evidence>
<dbReference type="InterPro" id="IPR033132">
    <property type="entry name" value="GH_1_N_CS"/>
</dbReference>
<evidence type="ECO:0000256" key="3">
    <source>
        <dbReference type="ARBA" id="ARBA00023295"/>
    </source>
</evidence>
<dbReference type="PANTHER" id="PTHR10353:SF85">
    <property type="entry name" value="ARYL-PHOSPHO-BETA-D-GLUCOSIDASE BGLA"/>
    <property type="match status" value="1"/>
</dbReference>
<organism evidence="7 8">
    <name type="scientific">Lactovum miscens</name>
    <dbReference type="NCBI Taxonomy" id="190387"/>
    <lineage>
        <taxon>Bacteria</taxon>
        <taxon>Bacillati</taxon>
        <taxon>Bacillota</taxon>
        <taxon>Bacilli</taxon>
        <taxon>Lactobacillales</taxon>
        <taxon>Streptococcaceae</taxon>
        <taxon>Lactovum</taxon>
    </lineage>
</organism>
<gene>
    <name evidence="7" type="ORF">HNQ37_000577</name>
</gene>
<dbReference type="InterPro" id="IPR001360">
    <property type="entry name" value="Glyco_hydro_1"/>
</dbReference>
<dbReference type="InterPro" id="IPR017853">
    <property type="entry name" value="GH"/>
</dbReference>
<dbReference type="Proteomes" id="UP000562464">
    <property type="component" value="Unassembled WGS sequence"/>
</dbReference>
<accession>A0A841C5I7</accession>
<keyword evidence="3 6" id="KW-0326">Glycosidase</keyword>
<protein>
    <submittedName>
        <fullName evidence="7">6-phospho-beta-glucosidase</fullName>
        <ecNumber evidence="7">3.2.1.86</ecNumber>
    </submittedName>
</protein>
<evidence type="ECO:0000256" key="2">
    <source>
        <dbReference type="ARBA" id="ARBA00022801"/>
    </source>
</evidence>
<proteinExistence type="inferred from homology"/>
<dbReference type="NCBIfam" id="NF007154">
    <property type="entry name" value="PRK09589.1"/>
    <property type="match status" value="1"/>
</dbReference>
<dbReference type="EC" id="3.2.1.86" evidence="7"/>
<dbReference type="PANTHER" id="PTHR10353">
    <property type="entry name" value="GLYCOSYL HYDROLASE"/>
    <property type="match status" value="1"/>
</dbReference>
<name>A0A841C5I7_9LACT</name>
<reference evidence="7 8" key="1">
    <citation type="submission" date="2020-08" db="EMBL/GenBank/DDBJ databases">
        <title>Genomic Encyclopedia of Type Strains, Phase IV (KMG-IV): sequencing the most valuable type-strain genomes for metagenomic binning, comparative biology and taxonomic classification.</title>
        <authorList>
            <person name="Goeker M."/>
        </authorList>
    </citation>
    <scope>NUCLEOTIDE SEQUENCE [LARGE SCALE GENOMIC DNA]</scope>
    <source>
        <strain evidence="7 8">DSM 14925</strain>
    </source>
</reference>
<comment type="caution">
    <text evidence="7">The sequence shown here is derived from an EMBL/GenBank/DDBJ whole genome shotgun (WGS) entry which is preliminary data.</text>
</comment>
<dbReference type="PRINTS" id="PR00131">
    <property type="entry name" value="GLHYDRLASE1"/>
</dbReference>
<keyword evidence="2 6" id="KW-0378">Hydrolase</keyword>